<feature type="domain" description="Heme haloperoxidase family profile" evidence="8">
    <location>
        <begin position="6"/>
        <end position="212"/>
    </location>
</feature>
<comment type="cofactor">
    <cofactor evidence="1">
        <name>heme b</name>
        <dbReference type="ChEBI" id="CHEBI:60344"/>
    </cofactor>
</comment>
<dbReference type="GO" id="GO:0004601">
    <property type="term" value="F:peroxidase activity"/>
    <property type="evidence" value="ECO:0007669"/>
    <property type="project" value="UniProtKB-KW"/>
</dbReference>
<evidence type="ECO:0000256" key="6">
    <source>
        <dbReference type="ARBA" id="ARBA00023004"/>
    </source>
</evidence>
<evidence type="ECO:0000256" key="2">
    <source>
        <dbReference type="ARBA" id="ARBA00022559"/>
    </source>
</evidence>
<evidence type="ECO:0000256" key="1">
    <source>
        <dbReference type="ARBA" id="ARBA00001970"/>
    </source>
</evidence>
<dbReference type="PANTHER" id="PTHR33577:SF9">
    <property type="entry name" value="PEROXIDASE STCC"/>
    <property type="match status" value="1"/>
</dbReference>
<dbReference type="InterPro" id="IPR000028">
    <property type="entry name" value="Chloroperoxidase"/>
</dbReference>
<dbReference type="OrthoDB" id="407298at2759"/>
<dbReference type="PROSITE" id="PS51405">
    <property type="entry name" value="HEME_HALOPEROXIDASE"/>
    <property type="match status" value="1"/>
</dbReference>
<dbReference type="PANTHER" id="PTHR33577">
    <property type="entry name" value="STERIGMATOCYSTIN BIOSYNTHESIS PEROXIDASE STCC-RELATED"/>
    <property type="match status" value="1"/>
</dbReference>
<dbReference type="STRING" id="1314781.A0A165FSW8"/>
<dbReference type="GO" id="GO:0046872">
    <property type="term" value="F:metal ion binding"/>
    <property type="evidence" value="ECO:0007669"/>
    <property type="project" value="UniProtKB-KW"/>
</dbReference>
<dbReference type="EMBL" id="KV426072">
    <property type="protein sequence ID" value="KZV89480.1"/>
    <property type="molecule type" value="Genomic_DNA"/>
</dbReference>
<dbReference type="Gene3D" id="1.10.489.10">
    <property type="entry name" value="Chloroperoxidase-like"/>
    <property type="match status" value="1"/>
</dbReference>
<dbReference type="Proteomes" id="UP000077266">
    <property type="component" value="Unassembled WGS sequence"/>
</dbReference>
<dbReference type="SUPFAM" id="SSF47571">
    <property type="entry name" value="Cloroperoxidase"/>
    <property type="match status" value="1"/>
</dbReference>
<organism evidence="9 10">
    <name type="scientific">Exidia glandulosa HHB12029</name>
    <dbReference type="NCBI Taxonomy" id="1314781"/>
    <lineage>
        <taxon>Eukaryota</taxon>
        <taxon>Fungi</taxon>
        <taxon>Dikarya</taxon>
        <taxon>Basidiomycota</taxon>
        <taxon>Agaricomycotina</taxon>
        <taxon>Agaricomycetes</taxon>
        <taxon>Auriculariales</taxon>
        <taxon>Exidiaceae</taxon>
        <taxon>Exidia</taxon>
    </lineage>
</organism>
<keyword evidence="6" id="KW-0408">Iron</keyword>
<evidence type="ECO:0000256" key="4">
    <source>
        <dbReference type="ARBA" id="ARBA00022723"/>
    </source>
</evidence>
<dbReference type="InterPro" id="IPR036851">
    <property type="entry name" value="Chloroperoxidase-like_sf"/>
</dbReference>
<reference evidence="9 10" key="1">
    <citation type="journal article" date="2016" name="Mol. Biol. Evol.">
        <title>Comparative Genomics of Early-Diverging Mushroom-Forming Fungi Provides Insights into the Origins of Lignocellulose Decay Capabilities.</title>
        <authorList>
            <person name="Nagy L.G."/>
            <person name="Riley R."/>
            <person name="Tritt A."/>
            <person name="Adam C."/>
            <person name="Daum C."/>
            <person name="Floudas D."/>
            <person name="Sun H."/>
            <person name="Yadav J.S."/>
            <person name="Pangilinan J."/>
            <person name="Larsson K.H."/>
            <person name="Matsuura K."/>
            <person name="Barry K."/>
            <person name="Labutti K."/>
            <person name="Kuo R."/>
            <person name="Ohm R.A."/>
            <person name="Bhattacharya S.S."/>
            <person name="Shirouzu T."/>
            <person name="Yoshinaga Y."/>
            <person name="Martin F.M."/>
            <person name="Grigoriev I.V."/>
            <person name="Hibbett D.S."/>
        </authorList>
    </citation>
    <scope>NUCLEOTIDE SEQUENCE [LARGE SCALE GENOMIC DNA]</scope>
    <source>
        <strain evidence="9 10">HHB12029</strain>
    </source>
</reference>
<evidence type="ECO:0000313" key="10">
    <source>
        <dbReference type="Proteomes" id="UP000077266"/>
    </source>
</evidence>
<keyword evidence="5" id="KW-0560">Oxidoreductase</keyword>
<comment type="similarity">
    <text evidence="7">Belongs to the chloroperoxidase family.</text>
</comment>
<keyword evidence="4" id="KW-0479">Metal-binding</keyword>
<dbReference type="AlphaFoldDB" id="A0A165FSW8"/>
<accession>A0A165FSW8</accession>
<dbReference type="Pfam" id="PF01328">
    <property type="entry name" value="Peroxidase_2"/>
    <property type="match status" value="1"/>
</dbReference>
<sequence length="229" mass="24181">MSLLVHKRGFIIPGPGDSRSPCPGLNTLANEGFLPHDGKGISLALLNQTLEEGYNLDVSLRNFLVSGTAVLVNNDTGTFDLHDLAKHNLIEHDASLVHDDTPSGEVYAPVDTNQTKVAGVIALSSNGRVLSEHDFAVAGVEAEKLSDDLTPEGLDRSDGEAALSLTVLGHPTVDGSAYELELNTFASIIGQNRLPEGFVKSASPVTLVNVATVKGRVAAYKKELRSDSA</sequence>
<evidence type="ECO:0000259" key="8">
    <source>
        <dbReference type="PROSITE" id="PS51405"/>
    </source>
</evidence>
<evidence type="ECO:0000313" key="9">
    <source>
        <dbReference type="EMBL" id="KZV89480.1"/>
    </source>
</evidence>
<keyword evidence="3" id="KW-0349">Heme</keyword>
<evidence type="ECO:0000256" key="7">
    <source>
        <dbReference type="ARBA" id="ARBA00025795"/>
    </source>
</evidence>
<keyword evidence="10" id="KW-1185">Reference proteome</keyword>
<keyword evidence="2 9" id="KW-0575">Peroxidase</keyword>
<proteinExistence type="inferred from homology"/>
<protein>
    <submittedName>
        <fullName evidence="9">Cloroperoxidase</fullName>
    </submittedName>
</protein>
<evidence type="ECO:0000256" key="5">
    <source>
        <dbReference type="ARBA" id="ARBA00023002"/>
    </source>
</evidence>
<dbReference type="InParanoid" id="A0A165FSW8"/>
<evidence type="ECO:0000256" key="3">
    <source>
        <dbReference type="ARBA" id="ARBA00022617"/>
    </source>
</evidence>
<name>A0A165FSW8_EXIGL</name>
<gene>
    <name evidence="9" type="ORF">EXIGLDRAFT_678004</name>
</gene>